<gene>
    <name evidence="1" type="ORF">Bca52824_027285</name>
</gene>
<organism evidence="1 2">
    <name type="scientific">Brassica carinata</name>
    <name type="common">Ethiopian mustard</name>
    <name type="synonym">Abyssinian cabbage</name>
    <dbReference type="NCBI Taxonomy" id="52824"/>
    <lineage>
        <taxon>Eukaryota</taxon>
        <taxon>Viridiplantae</taxon>
        <taxon>Streptophyta</taxon>
        <taxon>Embryophyta</taxon>
        <taxon>Tracheophyta</taxon>
        <taxon>Spermatophyta</taxon>
        <taxon>Magnoliopsida</taxon>
        <taxon>eudicotyledons</taxon>
        <taxon>Gunneridae</taxon>
        <taxon>Pentapetalae</taxon>
        <taxon>rosids</taxon>
        <taxon>malvids</taxon>
        <taxon>Brassicales</taxon>
        <taxon>Brassicaceae</taxon>
        <taxon>Brassiceae</taxon>
        <taxon>Brassica</taxon>
    </lineage>
</organism>
<proteinExistence type="predicted"/>
<reference evidence="1 2" key="1">
    <citation type="submission" date="2020-02" db="EMBL/GenBank/DDBJ databases">
        <authorList>
            <person name="Ma Q."/>
            <person name="Huang Y."/>
            <person name="Song X."/>
            <person name="Pei D."/>
        </authorList>
    </citation>
    <scope>NUCLEOTIDE SEQUENCE [LARGE SCALE GENOMIC DNA]</scope>
    <source>
        <strain evidence="1">Sxm20200214</strain>
        <tissue evidence="1">Leaf</tissue>
    </source>
</reference>
<protein>
    <submittedName>
        <fullName evidence="1">Uncharacterized protein</fullName>
    </submittedName>
</protein>
<dbReference type="OrthoDB" id="2735536at2759"/>
<evidence type="ECO:0000313" key="2">
    <source>
        <dbReference type="Proteomes" id="UP000886595"/>
    </source>
</evidence>
<evidence type="ECO:0000313" key="1">
    <source>
        <dbReference type="EMBL" id="KAG2307537.1"/>
    </source>
</evidence>
<comment type="caution">
    <text evidence="1">The sequence shown here is derived from an EMBL/GenBank/DDBJ whole genome shotgun (WGS) entry which is preliminary data.</text>
</comment>
<dbReference type="AlphaFoldDB" id="A0A8X7SJL1"/>
<sequence>MRHVGQTWNFAEVNASKILAKRTGIDLVSICPTMVFGHVMQQHTVNTGTLALATYCRCG</sequence>
<name>A0A8X7SJL1_BRACI</name>
<dbReference type="Proteomes" id="UP000886595">
    <property type="component" value="Unassembled WGS sequence"/>
</dbReference>
<dbReference type="EMBL" id="JAAMPC010000006">
    <property type="protein sequence ID" value="KAG2307537.1"/>
    <property type="molecule type" value="Genomic_DNA"/>
</dbReference>
<accession>A0A8X7SJL1</accession>
<keyword evidence="2" id="KW-1185">Reference proteome</keyword>